<feature type="compositionally biased region" description="Basic and acidic residues" evidence="1">
    <location>
        <begin position="160"/>
        <end position="169"/>
    </location>
</feature>
<accession>A0A212LDI7</accession>
<reference evidence="2" key="1">
    <citation type="submission" date="2016-08" db="EMBL/GenBank/DDBJ databases">
        <authorList>
            <person name="Seilhamer J.J."/>
        </authorList>
    </citation>
    <scope>NUCLEOTIDE SEQUENCE</scope>
    <source>
        <strain evidence="2">86</strain>
    </source>
</reference>
<evidence type="ECO:0000313" key="2">
    <source>
        <dbReference type="EMBL" id="SCM75538.1"/>
    </source>
</evidence>
<evidence type="ECO:0000256" key="1">
    <source>
        <dbReference type="SAM" id="MobiDB-lite"/>
    </source>
</evidence>
<feature type="region of interest" description="Disordered" evidence="1">
    <location>
        <begin position="15"/>
        <end position="40"/>
    </location>
</feature>
<dbReference type="AlphaFoldDB" id="A0A212LDI7"/>
<protein>
    <submittedName>
        <fullName evidence="2">Uncharacterized protein</fullName>
    </submittedName>
</protein>
<feature type="region of interest" description="Disordered" evidence="1">
    <location>
        <begin position="53"/>
        <end position="180"/>
    </location>
</feature>
<proteinExistence type="predicted"/>
<gene>
    <name evidence="2" type="ORF">KL86PLE_20207</name>
</gene>
<dbReference type="EMBL" id="FMJD01000006">
    <property type="protein sequence ID" value="SCM75538.1"/>
    <property type="molecule type" value="Genomic_DNA"/>
</dbReference>
<name>A0A212LDI7_9HYPH</name>
<feature type="compositionally biased region" description="Basic residues" evidence="1">
    <location>
        <begin position="149"/>
        <end position="159"/>
    </location>
</feature>
<sequence>MQIAPLANAGGLWRPVRESKQLNSGGCRDPRSRRQAQAVSRGARLVAARAGAAGRHLQRHRQPDRVQHHQPVGRRAEAHPRRAAAADGRLLRRGRAGGRADLLQGRGPDGDRPRRRFLPAGGTRSHRQGAANPLRALRGGQQLRPHPPASRRRGRRHRAQGADRGDRRRQAAGARAGRGLLFQKQRTAPLPQRRRRHLRGDLGMHAAELLTGLFAPHNVMRYI</sequence>
<organism evidence="2">
    <name type="scientific">uncultured Pleomorphomonas sp</name>
    <dbReference type="NCBI Taxonomy" id="442121"/>
    <lineage>
        <taxon>Bacteria</taxon>
        <taxon>Pseudomonadati</taxon>
        <taxon>Pseudomonadota</taxon>
        <taxon>Alphaproteobacteria</taxon>
        <taxon>Hyphomicrobiales</taxon>
        <taxon>Pleomorphomonadaceae</taxon>
        <taxon>Pleomorphomonas</taxon>
        <taxon>environmental samples</taxon>
    </lineage>
</organism>